<evidence type="ECO:0000313" key="5">
    <source>
        <dbReference type="EMBL" id="KAE9317343.1"/>
    </source>
</evidence>
<sequence length="289" mass="31863">MDKRTVVVVCAVVASACATAAAVAAGDKRGHGSERCRVSTFSSTTFEQALEAKETDWFRKKLRCDKASFLLIYRAIYAACPQKPAANAKHKLIKRVALVMYYLAQGGQMDQAGMPLGISHTRSVVYINEMLDVLCSMATRYICMPTEQELESVELGFEAVTGFPNVVGAIDGTLKVPIQRPKDFEGWYCRKMFPAVNVQAVVDHVGSFRSLSICAGSNNDQSLWNGSAVKKRLSTYVPAGRHLLGDAGYKLWNHLLTPYPESEAVTDRRKRVYNAPAENLARCLPSNCR</sequence>
<protein>
    <recommendedName>
        <fullName evidence="4">DDE Tnp4 domain-containing protein</fullName>
    </recommendedName>
</protein>
<proteinExistence type="predicted"/>
<organism evidence="5 6">
    <name type="scientific">Phytophthora rubi</name>
    <dbReference type="NCBI Taxonomy" id="129364"/>
    <lineage>
        <taxon>Eukaryota</taxon>
        <taxon>Sar</taxon>
        <taxon>Stramenopiles</taxon>
        <taxon>Oomycota</taxon>
        <taxon>Peronosporomycetes</taxon>
        <taxon>Peronosporales</taxon>
        <taxon>Peronosporaceae</taxon>
        <taxon>Phytophthora</taxon>
    </lineage>
</organism>
<dbReference type="AlphaFoldDB" id="A0A6A4E5N7"/>
<dbReference type="Proteomes" id="UP000434957">
    <property type="component" value="Unassembled WGS sequence"/>
</dbReference>
<dbReference type="GO" id="GO:0046872">
    <property type="term" value="F:metal ion binding"/>
    <property type="evidence" value="ECO:0007669"/>
    <property type="project" value="UniProtKB-KW"/>
</dbReference>
<feature type="signal peptide" evidence="3">
    <location>
        <begin position="1"/>
        <end position="20"/>
    </location>
</feature>
<keyword evidence="6" id="KW-1185">Reference proteome</keyword>
<evidence type="ECO:0000313" key="6">
    <source>
        <dbReference type="Proteomes" id="UP000434957"/>
    </source>
</evidence>
<dbReference type="InterPro" id="IPR027806">
    <property type="entry name" value="HARBI1_dom"/>
</dbReference>
<feature type="chain" id="PRO_5025378524" description="DDE Tnp4 domain-containing protein" evidence="3">
    <location>
        <begin position="21"/>
        <end position="289"/>
    </location>
</feature>
<reference evidence="5 6" key="1">
    <citation type="submission" date="2018-08" db="EMBL/GenBank/DDBJ databases">
        <title>Genomic investigation of the strawberry pathogen Phytophthora fragariae indicates pathogenicity is determined by transcriptional variation in three key races.</title>
        <authorList>
            <person name="Adams T.M."/>
            <person name="Armitage A.D."/>
            <person name="Sobczyk M.K."/>
            <person name="Bates H.J."/>
            <person name="Dunwell J.M."/>
            <person name="Nellist C.F."/>
            <person name="Harrison R.J."/>
        </authorList>
    </citation>
    <scope>NUCLEOTIDE SEQUENCE [LARGE SCALE GENOMIC DNA]</scope>
    <source>
        <strain evidence="5 6">SCRP333</strain>
    </source>
</reference>
<evidence type="ECO:0000256" key="2">
    <source>
        <dbReference type="ARBA" id="ARBA00022723"/>
    </source>
</evidence>
<accession>A0A6A4E5N7</accession>
<feature type="domain" description="DDE Tnp4" evidence="4">
    <location>
        <begin position="171"/>
        <end position="265"/>
    </location>
</feature>
<gene>
    <name evidence="5" type="ORF">PR003_g18496</name>
</gene>
<dbReference type="EMBL" id="QXFT01001488">
    <property type="protein sequence ID" value="KAE9317343.1"/>
    <property type="molecule type" value="Genomic_DNA"/>
</dbReference>
<evidence type="ECO:0000259" key="4">
    <source>
        <dbReference type="Pfam" id="PF13359"/>
    </source>
</evidence>
<dbReference type="PROSITE" id="PS51257">
    <property type="entry name" value="PROKAR_LIPOPROTEIN"/>
    <property type="match status" value="1"/>
</dbReference>
<name>A0A6A4E5N7_9STRA</name>
<evidence type="ECO:0000256" key="3">
    <source>
        <dbReference type="SAM" id="SignalP"/>
    </source>
</evidence>
<keyword evidence="3" id="KW-0732">Signal</keyword>
<evidence type="ECO:0000256" key="1">
    <source>
        <dbReference type="ARBA" id="ARBA00001968"/>
    </source>
</evidence>
<dbReference type="Pfam" id="PF13359">
    <property type="entry name" value="DDE_Tnp_4"/>
    <property type="match status" value="1"/>
</dbReference>
<keyword evidence="2" id="KW-0479">Metal-binding</keyword>
<comment type="cofactor">
    <cofactor evidence="1">
        <name>a divalent metal cation</name>
        <dbReference type="ChEBI" id="CHEBI:60240"/>
    </cofactor>
</comment>
<comment type="caution">
    <text evidence="5">The sequence shown here is derived from an EMBL/GenBank/DDBJ whole genome shotgun (WGS) entry which is preliminary data.</text>
</comment>